<evidence type="ECO:0000256" key="6">
    <source>
        <dbReference type="SAM" id="MobiDB-lite"/>
    </source>
</evidence>
<evidence type="ECO:0000256" key="2">
    <source>
        <dbReference type="ARBA" id="ARBA00022755"/>
    </source>
</evidence>
<proteinExistence type="inferred from homology"/>
<dbReference type="InterPro" id="IPR040686">
    <property type="entry name" value="PurK_C"/>
</dbReference>
<keyword evidence="1 4" id="KW-0547">Nucleotide-binding</keyword>
<keyword evidence="3 4" id="KW-0067">ATP-binding</keyword>
<keyword evidence="2 4" id="KW-0658">Purine biosynthesis</keyword>
<evidence type="ECO:0000256" key="1">
    <source>
        <dbReference type="ARBA" id="ARBA00022741"/>
    </source>
</evidence>
<evidence type="ECO:0000313" key="9">
    <source>
        <dbReference type="Proteomes" id="UP001501676"/>
    </source>
</evidence>
<dbReference type="HAMAP" id="MF_01928">
    <property type="entry name" value="PurK"/>
    <property type="match status" value="1"/>
</dbReference>
<dbReference type="InterPro" id="IPR011761">
    <property type="entry name" value="ATP-grasp"/>
</dbReference>
<feature type="binding site" evidence="4">
    <location>
        <position position="148"/>
    </location>
    <ligand>
        <name>ATP</name>
        <dbReference type="ChEBI" id="CHEBI:30616"/>
    </ligand>
</feature>
<reference evidence="9" key="1">
    <citation type="journal article" date="2019" name="Int. J. Syst. Evol. Microbiol.">
        <title>The Global Catalogue of Microorganisms (GCM) 10K type strain sequencing project: providing services to taxonomists for standard genome sequencing and annotation.</title>
        <authorList>
            <consortium name="The Broad Institute Genomics Platform"/>
            <consortium name="The Broad Institute Genome Sequencing Center for Infectious Disease"/>
            <person name="Wu L."/>
            <person name="Ma J."/>
        </authorList>
    </citation>
    <scope>NUCLEOTIDE SEQUENCE [LARGE SCALE GENOMIC DNA]</scope>
    <source>
        <strain evidence="9">JCM 9458</strain>
    </source>
</reference>
<evidence type="ECO:0000256" key="5">
    <source>
        <dbReference type="RuleBase" id="RU361200"/>
    </source>
</evidence>
<dbReference type="InterPro" id="IPR013815">
    <property type="entry name" value="ATP_grasp_subdomain_1"/>
</dbReference>
<feature type="binding site" evidence="4">
    <location>
        <position position="189"/>
    </location>
    <ligand>
        <name>ATP</name>
        <dbReference type="ChEBI" id="CHEBI:30616"/>
    </ligand>
</feature>
<dbReference type="NCBIfam" id="TIGR01161">
    <property type="entry name" value="purK"/>
    <property type="match status" value="1"/>
</dbReference>
<dbReference type="InterPro" id="IPR016185">
    <property type="entry name" value="PreATP-grasp_dom_sf"/>
</dbReference>
<protein>
    <recommendedName>
        <fullName evidence="4 5">N5-carboxyaminoimidazole ribonucleotide synthase</fullName>
        <shortName evidence="4 5">N5-CAIR synthase</shortName>
        <ecNumber evidence="4 5">6.3.4.18</ecNumber>
    </recommendedName>
    <alternativeName>
        <fullName evidence="4 5">5-(carboxyamino)imidazole ribonucleotide synthetase</fullName>
    </alternativeName>
</protein>
<dbReference type="Pfam" id="PF22660">
    <property type="entry name" value="RS_preATP-grasp-like"/>
    <property type="match status" value="1"/>
</dbReference>
<accession>A0ABP6SUA7</accession>
<comment type="function">
    <text evidence="5">Catalyzes the ATP-dependent conversion of 5-aminoimidazole ribonucleotide (AIR) and HCO(3)- to N5-carboxyaminoimidazole ribonucleotide (N5-CAIR).</text>
</comment>
<feature type="binding site" evidence="4">
    <location>
        <position position="107"/>
    </location>
    <ligand>
        <name>ATP</name>
        <dbReference type="ChEBI" id="CHEBI:30616"/>
    </ligand>
</feature>
<dbReference type="NCBIfam" id="NF004679">
    <property type="entry name" value="PRK06019.1-5"/>
    <property type="match status" value="1"/>
</dbReference>
<comment type="caution">
    <text evidence="4">Lacks conserved residue(s) required for the propagation of feature annotation.</text>
</comment>
<dbReference type="Proteomes" id="UP001501676">
    <property type="component" value="Unassembled WGS sequence"/>
</dbReference>
<feature type="binding site" evidence="4">
    <location>
        <begin position="266"/>
        <end position="267"/>
    </location>
    <ligand>
        <name>ATP</name>
        <dbReference type="ChEBI" id="CHEBI:30616"/>
    </ligand>
</feature>
<dbReference type="InterPro" id="IPR003135">
    <property type="entry name" value="ATP-grasp_carboxylate-amine"/>
</dbReference>
<dbReference type="InterPro" id="IPR011054">
    <property type="entry name" value="Rudment_hybrid_motif"/>
</dbReference>
<dbReference type="InterPro" id="IPR054350">
    <property type="entry name" value="PurT/PurK_preATP-grasp"/>
</dbReference>
<dbReference type="Gene3D" id="3.30.470.20">
    <property type="entry name" value="ATP-grasp fold, B domain"/>
    <property type="match status" value="1"/>
</dbReference>
<dbReference type="RefSeq" id="WP_345727687.1">
    <property type="nucleotide sequence ID" value="NZ_BAAAYN010000012.1"/>
</dbReference>
<dbReference type="Gene3D" id="3.40.50.20">
    <property type="match status" value="1"/>
</dbReference>
<dbReference type="PANTHER" id="PTHR11609">
    <property type="entry name" value="PURINE BIOSYNTHESIS PROTEIN 6/7, PUR6/7"/>
    <property type="match status" value="1"/>
</dbReference>
<comment type="subunit">
    <text evidence="4 5">Homodimer.</text>
</comment>
<organism evidence="8 9">
    <name type="scientific">Cryptosporangium minutisporangium</name>
    <dbReference type="NCBI Taxonomy" id="113569"/>
    <lineage>
        <taxon>Bacteria</taxon>
        <taxon>Bacillati</taxon>
        <taxon>Actinomycetota</taxon>
        <taxon>Actinomycetes</taxon>
        <taxon>Cryptosporangiales</taxon>
        <taxon>Cryptosporangiaceae</taxon>
        <taxon>Cryptosporangium</taxon>
    </lineage>
</organism>
<feature type="domain" description="ATP-grasp" evidence="7">
    <location>
        <begin position="111"/>
        <end position="296"/>
    </location>
</feature>
<dbReference type="SUPFAM" id="SSF56059">
    <property type="entry name" value="Glutathione synthetase ATP-binding domain-like"/>
    <property type="match status" value="1"/>
</dbReference>
<dbReference type="SUPFAM" id="SSF51246">
    <property type="entry name" value="Rudiment single hybrid motif"/>
    <property type="match status" value="1"/>
</dbReference>
<evidence type="ECO:0000259" key="7">
    <source>
        <dbReference type="PROSITE" id="PS50975"/>
    </source>
</evidence>
<keyword evidence="4 5" id="KW-0436">Ligase</keyword>
<gene>
    <name evidence="4 5" type="primary">purK</name>
    <name evidence="8" type="ORF">GCM10020369_19440</name>
</gene>
<dbReference type="NCBIfam" id="NF004680">
    <property type="entry name" value="PRK06019.1-6"/>
    <property type="match status" value="1"/>
</dbReference>
<comment type="function">
    <text evidence="4">Catalyzes the ATP-dependent conversion of 5-aminoimidazole ribonucleotide (AIR) and HCO(3)(-) to N5-carboxyaminoimidazole ribonucleotide (N5-CAIR).</text>
</comment>
<name>A0ABP6SUA7_9ACTN</name>
<evidence type="ECO:0000256" key="3">
    <source>
        <dbReference type="ARBA" id="ARBA00022840"/>
    </source>
</evidence>
<dbReference type="InterPro" id="IPR005875">
    <property type="entry name" value="PurK"/>
</dbReference>
<dbReference type="Gene3D" id="3.30.1490.20">
    <property type="entry name" value="ATP-grasp fold, A domain"/>
    <property type="match status" value="1"/>
</dbReference>
<dbReference type="PANTHER" id="PTHR11609:SF5">
    <property type="entry name" value="PHOSPHORIBOSYLAMINOIMIDAZOLE CARBOXYLASE"/>
    <property type="match status" value="1"/>
</dbReference>
<sequence>MHPRTGLPVVGMVGAGQLARMTHQAAIALGQSLRVLAVDPEDGAALVAADVLVGHHTDLAALRKLAAGSEVVTFDHEHVPPDHLRALVAEGFTVYPGPDALIHAQDKQVMRERLSALGAPVPRWAPVASVEDVVAFAAAGGDRPVVAKATRGGYDGRGVWMISDPSQVRELLDAGTPLIVEERVPLVRELAAVVARSPFGQVAAWPVVETVQRDGINVEVIAPAPGLSEERAIEAQELAIRLAAELDVVGVLAVELFETPDGIVVNELAMRPHNSAHWTIEGSRTSQFEQHLRAVLDYPLGATGLTAPYVVMANLLGGDVTPPRPGATPRTEPADHHHYKPPADMTLDERLHHMFAAEPGVKVHLYGKELRPGRKVGHVTALGDDLDDVRRRARRAVHWLREGRPPMEGQTS</sequence>
<evidence type="ECO:0000256" key="4">
    <source>
        <dbReference type="HAMAP-Rule" id="MF_01928"/>
    </source>
</evidence>
<dbReference type="Pfam" id="PF02222">
    <property type="entry name" value="ATP-grasp"/>
    <property type="match status" value="1"/>
</dbReference>
<keyword evidence="9" id="KW-1185">Reference proteome</keyword>
<dbReference type="SUPFAM" id="SSF52440">
    <property type="entry name" value="PreATP-grasp domain"/>
    <property type="match status" value="1"/>
</dbReference>
<dbReference type="PROSITE" id="PS50975">
    <property type="entry name" value="ATP_GRASP"/>
    <property type="match status" value="1"/>
</dbReference>
<comment type="similarity">
    <text evidence="4 5">Belongs to the PurK/PurT family.</text>
</comment>
<dbReference type="Pfam" id="PF17769">
    <property type="entry name" value="PurK_C"/>
    <property type="match status" value="1"/>
</dbReference>
<feature type="region of interest" description="Disordered" evidence="6">
    <location>
        <begin position="321"/>
        <end position="340"/>
    </location>
</feature>
<comment type="pathway">
    <text evidence="4 5">Purine metabolism; IMP biosynthesis via de novo pathway; 5-amino-1-(5-phospho-D-ribosyl)imidazole-4-carboxylate from 5-amino-1-(5-phospho-D-ribosyl)imidazole (N5-CAIR route): step 1/2.</text>
</comment>
<dbReference type="EMBL" id="BAAAYN010000012">
    <property type="protein sequence ID" value="GAA3385537.1"/>
    <property type="molecule type" value="Genomic_DNA"/>
</dbReference>
<dbReference type="EC" id="6.3.4.18" evidence="4 5"/>
<comment type="caution">
    <text evidence="8">The sequence shown here is derived from an EMBL/GenBank/DDBJ whole genome shotgun (WGS) entry which is preliminary data.</text>
</comment>
<evidence type="ECO:0000313" key="8">
    <source>
        <dbReference type="EMBL" id="GAA3385537.1"/>
    </source>
</evidence>
<comment type="catalytic activity">
    <reaction evidence="4 5">
        <text>5-amino-1-(5-phospho-beta-D-ribosyl)imidazole + hydrogencarbonate + ATP = 5-carboxyamino-1-(5-phospho-D-ribosyl)imidazole + ADP + phosphate + 2 H(+)</text>
        <dbReference type="Rhea" id="RHEA:19317"/>
        <dbReference type="ChEBI" id="CHEBI:15378"/>
        <dbReference type="ChEBI" id="CHEBI:17544"/>
        <dbReference type="ChEBI" id="CHEBI:30616"/>
        <dbReference type="ChEBI" id="CHEBI:43474"/>
        <dbReference type="ChEBI" id="CHEBI:58730"/>
        <dbReference type="ChEBI" id="CHEBI:137981"/>
        <dbReference type="ChEBI" id="CHEBI:456216"/>
        <dbReference type="EC" id="6.3.4.18"/>
    </reaction>
</comment>
<feature type="binding site" evidence="4">
    <location>
        <begin position="181"/>
        <end position="184"/>
    </location>
    <ligand>
        <name>ATP</name>
        <dbReference type="ChEBI" id="CHEBI:30616"/>
    </ligand>
</feature>